<accession>A0A0B7FRG7</accession>
<keyword evidence="2" id="KW-1185">Reference proteome</keyword>
<dbReference type="Proteomes" id="UP000059188">
    <property type="component" value="Unassembled WGS sequence"/>
</dbReference>
<organism evidence="1 2">
    <name type="scientific">Thanatephorus cucumeris (strain AG1-IB / isolate 7/3/14)</name>
    <name type="common">Lettuce bottom rot fungus</name>
    <name type="synonym">Rhizoctonia solani</name>
    <dbReference type="NCBI Taxonomy" id="1108050"/>
    <lineage>
        <taxon>Eukaryota</taxon>
        <taxon>Fungi</taxon>
        <taxon>Dikarya</taxon>
        <taxon>Basidiomycota</taxon>
        <taxon>Agaricomycotina</taxon>
        <taxon>Agaricomycetes</taxon>
        <taxon>Cantharellales</taxon>
        <taxon>Ceratobasidiaceae</taxon>
        <taxon>Rhizoctonia</taxon>
        <taxon>Rhizoctonia solani AG-1</taxon>
    </lineage>
</organism>
<sequence length="472" mass="54545">MQNLRSILKLVQYPKAYYRLALPQAIGGCIKLMAGIKLNDKHLPFGYEYGYLCFRVLTIVLGVCILQRSDRLDASIEVMEEDTPMNPQHDIMQHLGHHVSSGILDELRDKHQGCIDSILGWARGQSPLVVTSDIELLFTMLWEDRKIFFKALRSTYYPGIASVVFVLWQTIRRDQNAATNKFRLTVLSEISLRYNLLATSDQQHAVSYMNIDLISRKYLSVWEANLKHVDLEDCREVISAYIDRFKPPHPILYDHMRVLNGPIILRSLAQYVIAGTEDLLPAVLAVTVKCIWEEMKEPSEEYKPDVFVDAIRDTFANYALILQNRVFRQMNHDSVREFVNVIIKYDLLDLAARAILMLELPSEPPVHALAGSVDYLPRLKLFYSQTCVSLPTEHMYTIWDNLFPEWFKFRSYLVWYPEIRHLGPKDRYQVHEKSHFSCQYARCHDPLGMGGIEFTCPACHDGAYCSARCQSL</sequence>
<evidence type="ECO:0000313" key="1">
    <source>
        <dbReference type="EMBL" id="CEL58762.1"/>
    </source>
</evidence>
<proteinExistence type="predicted"/>
<evidence type="ECO:0008006" key="3">
    <source>
        <dbReference type="Google" id="ProtNLM"/>
    </source>
</evidence>
<protein>
    <recommendedName>
        <fullName evidence="3">Zf-MYND domain-containing protein</fullName>
    </recommendedName>
</protein>
<dbReference type="AlphaFoldDB" id="A0A0B7FRG7"/>
<reference evidence="1 2" key="1">
    <citation type="submission" date="2014-11" db="EMBL/GenBank/DDBJ databases">
        <authorList>
            <person name="Wibberg Daniel"/>
        </authorList>
    </citation>
    <scope>NUCLEOTIDE SEQUENCE [LARGE SCALE GENOMIC DNA]</scope>
    <source>
        <strain evidence="1">Rhizoctonia solani AG1-IB 7/3/14</strain>
    </source>
</reference>
<dbReference type="OrthoDB" id="3139007at2759"/>
<dbReference type="EMBL" id="LN679133">
    <property type="protein sequence ID" value="CEL58762.1"/>
    <property type="molecule type" value="Genomic_DNA"/>
</dbReference>
<gene>
    <name evidence="1" type="ORF">RSOLAG1IB_08808</name>
</gene>
<evidence type="ECO:0000313" key="2">
    <source>
        <dbReference type="Proteomes" id="UP000059188"/>
    </source>
</evidence>
<name>A0A0B7FRG7_THACB</name>